<keyword evidence="2" id="KW-1185">Reference proteome</keyword>
<dbReference type="AlphaFoldDB" id="A0A1G9E735"/>
<evidence type="ECO:0000313" key="2">
    <source>
        <dbReference type="Proteomes" id="UP000198629"/>
    </source>
</evidence>
<sequence length="430" mass="48499">MDLEISTLADNIAFSRWVSSWESPAPTTNQGTHELGFQRWFKFKEAFAPSFVKEVIEELPYKPKAVLDPFGGSGTTAVTCQFLGVPPSIIEVNPFLADLIESKLCPIDLDYFMLVKDEVEKQAKNSCTKALEDEYVLPPSFIEPGVKGRYIYSKKTAREILALRQAIEGVAMPEYQRILRVALASILVDTSNCYVNGKGRRYRRGWQTRITPGVFSSFHSACVCIAEDLAIALCRPIADYSLYRGDCRQQLKTVELGFDFCLFSPPYPNSFDYTDVYNIELWMLGYLTSAQENLALRKSTLRSHVQVTASRPARELPSKHFQSVYKKLVKARGELWDSRIPEMVRDYFSDLADILELMRDRLNSGNYVGMVVGDSQYRDIHIGVAKVLSELAPSLGFKVESTKRVRSMRSSAQQGGNLKLAESLVLLSKN</sequence>
<organism evidence="1 2">
    <name type="scientific">Methylophilus rhizosphaerae</name>
    <dbReference type="NCBI Taxonomy" id="492660"/>
    <lineage>
        <taxon>Bacteria</taxon>
        <taxon>Pseudomonadati</taxon>
        <taxon>Pseudomonadota</taxon>
        <taxon>Betaproteobacteria</taxon>
        <taxon>Nitrosomonadales</taxon>
        <taxon>Methylophilaceae</taxon>
        <taxon>Methylophilus</taxon>
    </lineage>
</organism>
<name>A0A1G9E735_9PROT</name>
<protein>
    <recommendedName>
        <fullName evidence="3">DNA methylase</fullName>
    </recommendedName>
</protein>
<dbReference type="InterPro" id="IPR029063">
    <property type="entry name" value="SAM-dependent_MTases_sf"/>
</dbReference>
<dbReference type="RefSeq" id="WP_091472187.1">
    <property type="nucleotide sequence ID" value="NZ_FNFX01000004.1"/>
</dbReference>
<dbReference type="STRING" id="492660.SAMN05192566_2202"/>
<reference evidence="2" key="1">
    <citation type="submission" date="2016-10" db="EMBL/GenBank/DDBJ databases">
        <authorList>
            <person name="Varghese N."/>
            <person name="Submissions S."/>
        </authorList>
    </citation>
    <scope>NUCLEOTIDE SEQUENCE [LARGE SCALE GENOMIC DNA]</scope>
    <source>
        <strain evidence="2">CBMB127</strain>
    </source>
</reference>
<evidence type="ECO:0000313" key="1">
    <source>
        <dbReference type="EMBL" id="SDK71900.1"/>
    </source>
</evidence>
<evidence type="ECO:0008006" key="3">
    <source>
        <dbReference type="Google" id="ProtNLM"/>
    </source>
</evidence>
<dbReference type="SUPFAM" id="SSF53335">
    <property type="entry name" value="S-adenosyl-L-methionine-dependent methyltransferases"/>
    <property type="match status" value="1"/>
</dbReference>
<proteinExistence type="predicted"/>
<dbReference type="Proteomes" id="UP000198629">
    <property type="component" value="Unassembled WGS sequence"/>
</dbReference>
<dbReference type="OrthoDB" id="9816288at2"/>
<accession>A0A1G9E735</accession>
<dbReference type="EMBL" id="FNFX01000004">
    <property type="protein sequence ID" value="SDK71900.1"/>
    <property type="molecule type" value="Genomic_DNA"/>
</dbReference>
<dbReference type="Gene3D" id="3.40.50.150">
    <property type="entry name" value="Vaccinia Virus protein VP39"/>
    <property type="match status" value="2"/>
</dbReference>
<gene>
    <name evidence="1" type="ORF">SAMN05192566_2202</name>
</gene>